<dbReference type="PaxDb" id="79929-MTBMA_c03340"/>
<dbReference type="OrthoDB" id="10363at2157"/>
<dbReference type="InterPro" id="IPR005845">
    <property type="entry name" value="A-D-PHexomutase_a/b/a-II"/>
</dbReference>
<keyword evidence="12" id="KW-1185">Reference proteome</keyword>
<dbReference type="InterPro" id="IPR005846">
    <property type="entry name" value="A-D-PHexomutase_a/b/a-III"/>
</dbReference>
<dbReference type="PANTHER" id="PTHR43771">
    <property type="entry name" value="PHOSPHOMANNOMUTASE"/>
    <property type="match status" value="1"/>
</dbReference>
<reference key="1">
    <citation type="submission" date="2009-08" db="EMBL/GenBank/DDBJ databases">
        <title>The genome sequence of Methanothermobacter marburgensis.</title>
        <authorList>
            <person name="Kaster A."/>
            <person name="Seedorf H."/>
            <person name="Goenrich M."/>
            <person name="Wiezer A."/>
            <person name="Liesegang H."/>
            <person name="Thauer R."/>
            <person name="Gottschalk G."/>
        </authorList>
    </citation>
    <scope>NUCLEOTIDE SEQUENCE</scope>
    <source>
        <strain>Marburg</strain>
    </source>
</reference>
<protein>
    <submittedName>
        <fullName evidence="11">Phosphomannomutase related protein</fullName>
    </submittedName>
</protein>
<name>D9PUN8_METTM</name>
<keyword evidence="6" id="KW-0413">Isomerase</keyword>
<evidence type="ECO:0000256" key="6">
    <source>
        <dbReference type="ARBA" id="ARBA00023235"/>
    </source>
</evidence>
<dbReference type="HOGENOM" id="CLU_016950_9_1_2"/>
<evidence type="ECO:0000313" key="11">
    <source>
        <dbReference type="EMBL" id="ADL57935.1"/>
    </source>
</evidence>
<dbReference type="Pfam" id="PF00408">
    <property type="entry name" value="PGM_PMM_IV"/>
    <property type="match status" value="1"/>
</dbReference>
<evidence type="ECO:0000259" key="10">
    <source>
        <dbReference type="Pfam" id="PF02880"/>
    </source>
</evidence>
<dbReference type="InterPro" id="IPR016055">
    <property type="entry name" value="A-D-PHexomutase_a/b/a-I/II/III"/>
</dbReference>
<dbReference type="InterPro" id="IPR036900">
    <property type="entry name" value="A-D-PHexomutase_C_sf"/>
</dbReference>
<evidence type="ECO:0000259" key="9">
    <source>
        <dbReference type="Pfam" id="PF02879"/>
    </source>
</evidence>
<organism evidence="11 12">
    <name type="scientific">Methanothermobacter marburgensis (strain ATCC BAA-927 / DSM 2133 / JCM 14651 / NBRC 100331 / OCM 82 / Marburg)</name>
    <name type="common">Methanobacterium thermoautotrophicum</name>
    <dbReference type="NCBI Taxonomy" id="79929"/>
    <lineage>
        <taxon>Archaea</taxon>
        <taxon>Methanobacteriati</taxon>
        <taxon>Methanobacteriota</taxon>
        <taxon>Methanomada group</taxon>
        <taxon>Methanobacteria</taxon>
        <taxon>Methanobacteriales</taxon>
        <taxon>Methanobacteriaceae</taxon>
        <taxon>Methanothermobacter</taxon>
    </lineage>
</organism>
<dbReference type="EMBL" id="CP001710">
    <property type="protein sequence ID" value="ADL57935.1"/>
    <property type="molecule type" value="Genomic_DNA"/>
</dbReference>
<comment type="similarity">
    <text evidence="2">Belongs to the phosphohexose mutase family.</text>
</comment>
<dbReference type="Pfam" id="PF02879">
    <property type="entry name" value="PGM_PMM_II"/>
    <property type="match status" value="1"/>
</dbReference>
<keyword evidence="3" id="KW-0597">Phosphoprotein</keyword>
<evidence type="ECO:0000313" key="12">
    <source>
        <dbReference type="Proteomes" id="UP000000345"/>
    </source>
</evidence>
<evidence type="ECO:0000256" key="4">
    <source>
        <dbReference type="ARBA" id="ARBA00022723"/>
    </source>
</evidence>
<dbReference type="AlphaFoldDB" id="D9PUN8"/>
<dbReference type="GO" id="GO:0016868">
    <property type="term" value="F:intramolecular phosphotransferase activity"/>
    <property type="evidence" value="ECO:0007669"/>
    <property type="project" value="InterPro"/>
</dbReference>
<feature type="domain" description="Alpha-D-phosphohexomutase alpha/beta/alpha" evidence="8">
    <location>
        <begin position="8"/>
        <end position="121"/>
    </location>
</feature>
<evidence type="ECO:0000256" key="3">
    <source>
        <dbReference type="ARBA" id="ARBA00022553"/>
    </source>
</evidence>
<keyword evidence="5" id="KW-0460">Magnesium</keyword>
<gene>
    <name evidence="11" type="ordered locus">MTBMA_c03340</name>
</gene>
<feature type="domain" description="Alpha-D-phosphohexomutase alpha/beta/alpha" evidence="9">
    <location>
        <begin position="140"/>
        <end position="239"/>
    </location>
</feature>
<evidence type="ECO:0000256" key="2">
    <source>
        <dbReference type="ARBA" id="ARBA00010231"/>
    </source>
</evidence>
<dbReference type="InterPro" id="IPR005844">
    <property type="entry name" value="A-D-PHexomutase_a/b/a-I"/>
</dbReference>
<sequence length="436" mass="48949">MIPMARYVQDIRGSVNRDIDCSFALNLGMLIGDYVSCKRVLIGRDAHTPSQMIKRAIGTGLMAAGVDVIDFGVATVPVIHHHMERFEGHLMINVSRSPLRTDEINIKLLSNHEIPLEQRPTVYADWNQLGKLQYVNNYLDSYIKSIVESISPSVGNREFMVVLGYDEGSPWNIEGDILNQLNCQTISITFRGSLFGKNFPLANASSISMIADVVRASGADMGVILDNDRDTIFFIDERGELIRDQTVLSIFADHYLKSSDGPVVSSVVASKALENVAGGRLIRTSVNDVLNRVYTENAVFGGDEPGMYIFPEFQYCYDATFALLKMLEIMAERNMTLHNLASGMGRYSRAEFSMECPNEFKDSVIERLAEHFGDKKIELIDGIRVEESSGVVLIRPSRFEPLIRVYIESESSEETQKKSRHIMNLLKSKMSDIYDE</sequence>
<dbReference type="PANTHER" id="PTHR43771:SF1">
    <property type="entry name" value="PHOSPHOMANNOMUTASE"/>
    <property type="match status" value="1"/>
</dbReference>
<accession>D9PUN8</accession>
<comment type="cofactor">
    <cofactor evidence="1">
        <name>Mg(2+)</name>
        <dbReference type="ChEBI" id="CHEBI:18420"/>
    </cofactor>
</comment>
<evidence type="ECO:0000259" key="7">
    <source>
        <dbReference type="Pfam" id="PF00408"/>
    </source>
</evidence>
<dbReference type="Gene3D" id="3.40.120.10">
    <property type="entry name" value="Alpha-D-Glucose-1,6-Bisphosphate, subunit A, domain 3"/>
    <property type="match status" value="3"/>
</dbReference>
<reference evidence="11 12" key="2">
    <citation type="journal article" date="2010" name="J. Bacteriol.">
        <title>Complete genome sequence of Methanothermobacter marburgensis, a methanoarchaeon model organism.</title>
        <authorList>
            <person name="Liesegang H."/>
            <person name="Kaster A.K."/>
            <person name="Wiezer A."/>
            <person name="Goenrich M."/>
            <person name="Wollherr A."/>
            <person name="Seedorf H."/>
            <person name="Gottschalk G."/>
            <person name="Thauer R.K."/>
        </authorList>
    </citation>
    <scope>NUCLEOTIDE SEQUENCE [LARGE SCALE GENOMIC DNA]</scope>
    <source>
        <strain evidence="12">ATCC BAA-927 / DSM 2133 / JCM 14651 / NBRC 100331 / OCM 82 / Marburg</strain>
    </source>
</reference>
<dbReference type="InterPro" id="IPR005843">
    <property type="entry name" value="A-D-PHexomutase_C"/>
</dbReference>
<dbReference type="Gene3D" id="3.30.310.50">
    <property type="entry name" value="Alpha-D-phosphohexomutase, C-terminal domain"/>
    <property type="match status" value="1"/>
</dbReference>
<evidence type="ECO:0000259" key="8">
    <source>
        <dbReference type="Pfam" id="PF02878"/>
    </source>
</evidence>
<dbReference type="Pfam" id="PF02878">
    <property type="entry name" value="PGM_PMM_I"/>
    <property type="match status" value="1"/>
</dbReference>
<feature type="domain" description="Alpha-D-phosphohexomutase C-terminal" evidence="7">
    <location>
        <begin position="355"/>
        <end position="416"/>
    </location>
</feature>
<dbReference type="STRING" id="79929.MTBMA_c03340"/>
<dbReference type="SUPFAM" id="SSF53738">
    <property type="entry name" value="Phosphoglucomutase, first 3 domains"/>
    <property type="match status" value="3"/>
</dbReference>
<feature type="domain" description="Alpha-D-phosphohexomutase alpha/beta/alpha" evidence="10">
    <location>
        <begin position="247"/>
        <end position="344"/>
    </location>
</feature>
<evidence type="ECO:0000256" key="1">
    <source>
        <dbReference type="ARBA" id="ARBA00001946"/>
    </source>
</evidence>
<dbReference type="SUPFAM" id="SSF55957">
    <property type="entry name" value="Phosphoglucomutase, C-terminal domain"/>
    <property type="match status" value="1"/>
</dbReference>
<dbReference type="GO" id="GO:0005975">
    <property type="term" value="P:carbohydrate metabolic process"/>
    <property type="evidence" value="ECO:0007669"/>
    <property type="project" value="InterPro"/>
</dbReference>
<dbReference type="Pfam" id="PF02880">
    <property type="entry name" value="PGM_PMM_III"/>
    <property type="match status" value="1"/>
</dbReference>
<proteinExistence type="inferred from homology"/>
<keyword evidence="4" id="KW-0479">Metal-binding</keyword>
<dbReference type="GO" id="GO:0046872">
    <property type="term" value="F:metal ion binding"/>
    <property type="evidence" value="ECO:0007669"/>
    <property type="project" value="UniProtKB-KW"/>
</dbReference>
<evidence type="ECO:0000256" key="5">
    <source>
        <dbReference type="ARBA" id="ARBA00022842"/>
    </source>
</evidence>
<dbReference type="Proteomes" id="UP000000345">
    <property type="component" value="Chromosome"/>
</dbReference>
<dbReference type="KEGG" id="mmg:MTBMA_c03340"/>